<feature type="transmembrane region" description="Helical" evidence="1">
    <location>
        <begin position="58"/>
        <end position="77"/>
    </location>
</feature>
<feature type="transmembrane region" description="Helical" evidence="1">
    <location>
        <begin position="20"/>
        <end position="46"/>
    </location>
</feature>
<feature type="transmembrane region" description="Helical" evidence="1">
    <location>
        <begin position="238"/>
        <end position="260"/>
    </location>
</feature>
<protein>
    <submittedName>
        <fullName evidence="2">Uncharacterized protein</fullName>
    </submittedName>
</protein>
<proteinExistence type="predicted"/>
<evidence type="ECO:0000313" key="3">
    <source>
        <dbReference type="Proteomes" id="UP000753376"/>
    </source>
</evidence>
<name>A0ABS6A943_9GAMM</name>
<organism evidence="2 3">
    <name type="scientific">Marinobacter salexigens</name>
    <dbReference type="NCBI Taxonomy" id="1925763"/>
    <lineage>
        <taxon>Bacteria</taxon>
        <taxon>Pseudomonadati</taxon>
        <taxon>Pseudomonadota</taxon>
        <taxon>Gammaproteobacteria</taxon>
        <taxon>Pseudomonadales</taxon>
        <taxon>Marinobacteraceae</taxon>
        <taxon>Marinobacter</taxon>
    </lineage>
</organism>
<feature type="transmembrane region" description="Helical" evidence="1">
    <location>
        <begin position="212"/>
        <end position="232"/>
    </location>
</feature>
<keyword evidence="1" id="KW-1133">Transmembrane helix</keyword>
<sequence>MKDFEVGTIIGLLRRTAPFLIFRFLIYFGITLGYVIITGAGAGVGYGAGAVFGDSAVGGTYGGLIGFGIASGIMYFLREYLLYMVKAGHIAVLVEVMDGGEIPEGRGQIDHAQAVVKERFAESSVLFGVDQLIKGVLKSFNRAFFTLAAILPIPGIEAVAKFLNTVIRLSLTYLDEVILAYNIRTQSDNPWASSRSALILYAQNYQVFLKNAAFLALIIWFLTFIVFLIILAPVAGLVALFPGTAGPLTFAIALVFAWGIKQAVIEPFGMTALMQVFFKATEGQQPNPEWEQKLDSVSDKFEELKVKASQWVGKHDAPVKTAEATAGKDTQTPE</sequence>
<accession>A0ABS6A943</accession>
<dbReference type="EMBL" id="JAHKPV010000019">
    <property type="protein sequence ID" value="MBU2874546.1"/>
    <property type="molecule type" value="Genomic_DNA"/>
</dbReference>
<reference evidence="2 3" key="1">
    <citation type="submission" date="2021-05" db="EMBL/GenBank/DDBJ databases">
        <title>Draft genomes of bacteria isolated from model marine particles.</title>
        <authorList>
            <person name="Datta M.S."/>
            <person name="Schwartzman J.A."/>
            <person name="Enke T.N."/>
            <person name="Saavedra J."/>
            <person name="Cermak N."/>
            <person name="Cordero O.X."/>
        </authorList>
    </citation>
    <scope>NUCLEOTIDE SEQUENCE [LARGE SCALE GENOMIC DNA]</scope>
    <source>
        <strain evidence="2 3">D2M19</strain>
    </source>
</reference>
<gene>
    <name evidence="2" type="ORF">KO508_11090</name>
</gene>
<keyword evidence="1" id="KW-0812">Transmembrane</keyword>
<evidence type="ECO:0000313" key="2">
    <source>
        <dbReference type="EMBL" id="MBU2874546.1"/>
    </source>
</evidence>
<dbReference type="RefSeq" id="WP_216008384.1">
    <property type="nucleotide sequence ID" value="NZ_JAHKPV010000019.1"/>
</dbReference>
<keyword evidence="3" id="KW-1185">Reference proteome</keyword>
<dbReference type="Proteomes" id="UP000753376">
    <property type="component" value="Unassembled WGS sequence"/>
</dbReference>
<keyword evidence="1" id="KW-0472">Membrane</keyword>
<comment type="caution">
    <text evidence="2">The sequence shown here is derived from an EMBL/GenBank/DDBJ whole genome shotgun (WGS) entry which is preliminary data.</text>
</comment>
<evidence type="ECO:0000256" key="1">
    <source>
        <dbReference type="SAM" id="Phobius"/>
    </source>
</evidence>